<dbReference type="EC" id="4.99.1.9" evidence="9"/>
<evidence type="ECO:0000256" key="9">
    <source>
        <dbReference type="HAMAP-Rule" id="MF_00323"/>
    </source>
</evidence>
<dbReference type="NCBIfam" id="TIGR00109">
    <property type="entry name" value="hemH"/>
    <property type="match status" value="1"/>
</dbReference>
<dbReference type="EMBL" id="CP048286">
    <property type="protein sequence ID" value="QHW34125.1"/>
    <property type="molecule type" value="Genomic_DNA"/>
</dbReference>
<reference evidence="11 12" key="1">
    <citation type="submission" date="2020-02" db="EMBL/GenBank/DDBJ databases">
        <title>Paenibacillus sp. nov., isolated from rhizosphere soil of tomato.</title>
        <authorList>
            <person name="Weon H.-Y."/>
            <person name="Lee S.A."/>
        </authorList>
    </citation>
    <scope>NUCLEOTIDE SEQUENCE [LARGE SCALE GENOMIC DNA]</scope>
    <source>
        <strain evidence="11 12">14171R-81</strain>
    </source>
</reference>
<evidence type="ECO:0000313" key="11">
    <source>
        <dbReference type="EMBL" id="QHW34125.1"/>
    </source>
</evidence>
<evidence type="ECO:0000256" key="4">
    <source>
        <dbReference type="ARBA" id="ARBA00023004"/>
    </source>
</evidence>
<dbReference type="InterPro" id="IPR033644">
    <property type="entry name" value="Ferrochelatase_C"/>
</dbReference>
<dbReference type="CDD" id="cd00419">
    <property type="entry name" value="Ferrochelatase_C"/>
    <property type="match status" value="1"/>
</dbReference>
<feature type="binding site" evidence="9">
    <location>
        <position position="283"/>
    </location>
    <ligand>
        <name>Fe(2+)</name>
        <dbReference type="ChEBI" id="CHEBI:29033"/>
    </ligand>
</feature>
<feature type="binding site" evidence="9">
    <location>
        <position position="49"/>
    </location>
    <ligand>
        <name>Fe-coproporphyrin III</name>
        <dbReference type="ChEBI" id="CHEBI:68438"/>
    </ligand>
</feature>
<feature type="binding site" evidence="9">
    <location>
        <begin position="65"/>
        <end position="66"/>
    </location>
    <ligand>
        <name>Fe-coproporphyrin III</name>
        <dbReference type="ChEBI" id="CHEBI:68438"/>
    </ligand>
</feature>
<proteinExistence type="inferred from homology"/>
<dbReference type="HAMAP" id="MF_00323">
    <property type="entry name" value="Ferrochelatase"/>
    <property type="match status" value="1"/>
</dbReference>
<dbReference type="GO" id="GO:0004325">
    <property type="term" value="F:ferrochelatase activity"/>
    <property type="evidence" value="ECO:0007669"/>
    <property type="project" value="UniProtKB-UniRule"/>
</dbReference>
<dbReference type="Pfam" id="PF00762">
    <property type="entry name" value="Ferrochelatase"/>
    <property type="match status" value="1"/>
</dbReference>
<feature type="binding site" description="axial binding residue" evidence="9">
    <location>
        <position position="32"/>
    </location>
    <ligand>
        <name>Fe-coproporphyrin III</name>
        <dbReference type="ChEBI" id="CHEBI:68438"/>
    </ligand>
    <ligandPart>
        <name>Fe</name>
        <dbReference type="ChEBI" id="CHEBI:18248"/>
    </ligandPart>
</feature>
<sequence>MRTRSRQSPLSVENRRRSPVANPKIGVLVMSYGTPESMDGIEEYYTHIRRGHAPTPEQLAELTARYDAVVGGVFPLRENTNRQAEGLQAALDAAAPGRYAVYQGLKHARPYIEDGVDAMAADGVKRAVGIVLAPHFSTMSVGSYMKRAQEKAEEAGIAFQEIESYHLHPKLIEALVKRVKDAYAELEQKTGSGQQLKVLFSAHSLPVRIREIGDPYEQQLLDTSSVVAEGAGVTDWQFTWQSAGRTREPWLGPDILDTMKEVAEAGYKGVLSAPIGFVSEHLEVLYDIDIEAQAAAKELGIELVRIDMLGTDPLYMETLADSVEQATRTAFI</sequence>
<comment type="function">
    <text evidence="9 10">Involved in coproporphyrin-dependent heme b biosynthesis. Catalyzes the insertion of ferrous iron into coproporphyrin III to form Fe-coproporphyrin III.</text>
</comment>
<evidence type="ECO:0000256" key="5">
    <source>
        <dbReference type="ARBA" id="ARBA00023133"/>
    </source>
</evidence>
<comment type="similarity">
    <text evidence="2 9 10">Belongs to the ferrochelatase family.</text>
</comment>
<dbReference type="FunFam" id="3.40.50.1400:FF:000007">
    <property type="entry name" value="Ferrochelatase"/>
    <property type="match status" value="1"/>
</dbReference>
<dbReference type="InterPro" id="IPR019772">
    <property type="entry name" value="Ferrochelatase_AS"/>
</dbReference>
<feature type="binding site" evidence="9">
    <location>
        <position position="203"/>
    </location>
    <ligand>
        <name>Fe(2+)</name>
        <dbReference type="ChEBI" id="CHEBI:29033"/>
    </ligand>
</feature>
<evidence type="ECO:0000256" key="1">
    <source>
        <dbReference type="ARBA" id="ARBA00004744"/>
    </source>
</evidence>
<dbReference type="PANTHER" id="PTHR11108">
    <property type="entry name" value="FERROCHELATASE"/>
    <property type="match status" value="1"/>
</dbReference>
<keyword evidence="6 9" id="KW-0456">Lyase</keyword>
<dbReference type="AlphaFoldDB" id="A0A6C0P6S0"/>
<keyword evidence="4 9" id="KW-0408">Iron</keyword>
<comment type="catalytic activity">
    <reaction evidence="8">
        <text>Fe-coproporphyrin III + 2 H(+) = coproporphyrin III + Fe(2+)</text>
        <dbReference type="Rhea" id="RHEA:49572"/>
        <dbReference type="ChEBI" id="CHEBI:15378"/>
        <dbReference type="ChEBI" id="CHEBI:29033"/>
        <dbReference type="ChEBI" id="CHEBI:68438"/>
        <dbReference type="ChEBI" id="CHEBI:131725"/>
        <dbReference type="EC" id="4.99.1.9"/>
    </reaction>
    <physiologicalReaction direction="right-to-left" evidence="8">
        <dbReference type="Rhea" id="RHEA:49574"/>
    </physiologicalReaction>
</comment>
<dbReference type="UniPathway" id="UPA00252"/>
<dbReference type="GO" id="GO:0005737">
    <property type="term" value="C:cytoplasm"/>
    <property type="evidence" value="ECO:0007669"/>
    <property type="project" value="UniProtKB-SubCell"/>
</dbReference>
<dbReference type="KEGG" id="prz:GZH47_27240"/>
<dbReference type="CDD" id="cd03411">
    <property type="entry name" value="Ferrochelatase_N"/>
    <property type="match status" value="1"/>
</dbReference>
<comment type="caution">
    <text evidence="9">Lacks conserved residue(s) required for the propagation of feature annotation.</text>
</comment>
<dbReference type="GO" id="GO:0006783">
    <property type="term" value="P:heme biosynthetic process"/>
    <property type="evidence" value="ECO:0007669"/>
    <property type="project" value="UniProtKB-UniRule"/>
</dbReference>
<gene>
    <name evidence="9" type="primary">cpfC</name>
    <name evidence="11" type="ORF">GZH47_27240</name>
</gene>
<keyword evidence="7 9" id="KW-0627">Porphyrin biosynthesis</keyword>
<dbReference type="GO" id="GO:0046872">
    <property type="term" value="F:metal ion binding"/>
    <property type="evidence" value="ECO:0007669"/>
    <property type="project" value="UniProtKB-UniRule"/>
</dbReference>
<comment type="subcellular location">
    <subcellularLocation>
        <location evidence="9 10">Cytoplasm</location>
    </subcellularLocation>
</comment>
<comment type="pathway">
    <text evidence="1 9 10">Porphyrin-containing compound metabolism; protoheme biosynthesis.</text>
</comment>
<evidence type="ECO:0000256" key="8">
    <source>
        <dbReference type="ARBA" id="ARBA00024536"/>
    </source>
</evidence>
<evidence type="ECO:0000313" key="12">
    <source>
        <dbReference type="Proteomes" id="UP000479114"/>
    </source>
</evidence>
<evidence type="ECO:0000256" key="10">
    <source>
        <dbReference type="RuleBase" id="RU000607"/>
    </source>
</evidence>
<dbReference type="SUPFAM" id="SSF53800">
    <property type="entry name" value="Chelatase"/>
    <property type="match status" value="1"/>
</dbReference>
<keyword evidence="12" id="KW-1185">Reference proteome</keyword>
<keyword evidence="9 10" id="KW-0963">Cytoplasm</keyword>
<protein>
    <recommendedName>
        <fullName evidence="9">Coproporphyrin III ferrochelatase</fullName>
        <ecNumber evidence="9">4.99.1.9</ecNumber>
    </recommendedName>
</protein>
<organism evidence="11 12">
    <name type="scientific">Paenibacillus rhizovicinus</name>
    <dbReference type="NCBI Taxonomy" id="2704463"/>
    <lineage>
        <taxon>Bacteria</taxon>
        <taxon>Bacillati</taxon>
        <taxon>Bacillota</taxon>
        <taxon>Bacilli</taxon>
        <taxon>Bacillales</taxon>
        <taxon>Paenibacillaceae</taxon>
        <taxon>Paenibacillus</taxon>
    </lineage>
</organism>
<evidence type="ECO:0000256" key="7">
    <source>
        <dbReference type="ARBA" id="ARBA00023244"/>
    </source>
</evidence>
<dbReference type="PANTHER" id="PTHR11108:SF1">
    <property type="entry name" value="FERROCHELATASE, MITOCHONDRIAL"/>
    <property type="match status" value="1"/>
</dbReference>
<dbReference type="Gene3D" id="3.40.50.1400">
    <property type="match status" value="2"/>
</dbReference>
<dbReference type="InterPro" id="IPR033659">
    <property type="entry name" value="Ferrochelatase_N"/>
</dbReference>
<dbReference type="Proteomes" id="UP000479114">
    <property type="component" value="Chromosome"/>
</dbReference>
<evidence type="ECO:0000256" key="6">
    <source>
        <dbReference type="ARBA" id="ARBA00023239"/>
    </source>
</evidence>
<keyword evidence="3 9" id="KW-0479">Metal-binding</keyword>
<keyword evidence="5 9" id="KW-0350">Heme biosynthesis</keyword>
<dbReference type="PROSITE" id="PS00534">
    <property type="entry name" value="FERROCHELATASE"/>
    <property type="match status" value="1"/>
</dbReference>
<accession>A0A6C0P6S0</accession>
<dbReference type="InterPro" id="IPR001015">
    <property type="entry name" value="Ferrochelatase"/>
</dbReference>
<name>A0A6C0P6S0_9BACL</name>
<evidence type="ECO:0000256" key="3">
    <source>
        <dbReference type="ARBA" id="ARBA00022723"/>
    </source>
</evidence>
<feature type="binding site" evidence="9">
    <location>
        <position position="144"/>
    </location>
    <ligand>
        <name>Fe-coproporphyrin III</name>
        <dbReference type="ChEBI" id="CHEBI:68438"/>
    </ligand>
</feature>
<evidence type="ECO:0000256" key="2">
    <source>
        <dbReference type="ARBA" id="ARBA00007718"/>
    </source>
</evidence>